<protein>
    <recommendedName>
        <fullName evidence="3">Disease resistance protein</fullName>
    </recommendedName>
</protein>
<dbReference type="InterPro" id="IPR027417">
    <property type="entry name" value="P-loop_NTPase"/>
</dbReference>
<organism evidence="1 2">
    <name type="scientific">Vicia faba</name>
    <name type="common">Broad bean</name>
    <name type="synonym">Faba vulgaris</name>
    <dbReference type="NCBI Taxonomy" id="3906"/>
    <lineage>
        <taxon>Eukaryota</taxon>
        <taxon>Viridiplantae</taxon>
        <taxon>Streptophyta</taxon>
        <taxon>Embryophyta</taxon>
        <taxon>Tracheophyta</taxon>
        <taxon>Spermatophyta</taxon>
        <taxon>Magnoliopsida</taxon>
        <taxon>eudicotyledons</taxon>
        <taxon>Gunneridae</taxon>
        <taxon>Pentapetalae</taxon>
        <taxon>rosids</taxon>
        <taxon>fabids</taxon>
        <taxon>Fabales</taxon>
        <taxon>Fabaceae</taxon>
        <taxon>Papilionoideae</taxon>
        <taxon>50 kb inversion clade</taxon>
        <taxon>NPAAA clade</taxon>
        <taxon>Hologalegina</taxon>
        <taxon>IRL clade</taxon>
        <taxon>Fabeae</taxon>
        <taxon>Vicia</taxon>
    </lineage>
</organism>
<evidence type="ECO:0000313" key="2">
    <source>
        <dbReference type="Proteomes" id="UP001157006"/>
    </source>
</evidence>
<dbReference type="AlphaFoldDB" id="A0AAV0YWZ7"/>
<dbReference type="Gene3D" id="1.10.8.430">
    <property type="entry name" value="Helical domain of apoptotic protease-activating factors"/>
    <property type="match status" value="1"/>
</dbReference>
<keyword evidence="2" id="KW-1185">Reference proteome</keyword>
<gene>
    <name evidence="1" type="ORF">VFH_I365520</name>
</gene>
<dbReference type="Proteomes" id="UP001157006">
    <property type="component" value="Chromosome 1L"/>
</dbReference>
<name>A0AAV0YWZ7_VICFA</name>
<evidence type="ECO:0008006" key="3">
    <source>
        <dbReference type="Google" id="ProtNLM"/>
    </source>
</evidence>
<sequence length="114" mass="13075">MVALRRFGSLCQLDPLDHASAVALFHHYAQLNHSSSYIPDEVLVHEIVKRCKGSPLALEVIAGSLCQQPFEKWQNMKQRLKSQSIFESNKTNLLCYLQQSLEILEDINEKECFI</sequence>
<dbReference type="SUPFAM" id="SSF52540">
    <property type="entry name" value="P-loop containing nucleoside triphosphate hydrolases"/>
    <property type="match status" value="1"/>
</dbReference>
<dbReference type="EMBL" id="OX451736">
    <property type="protein sequence ID" value="CAI8588810.1"/>
    <property type="molecule type" value="Genomic_DNA"/>
</dbReference>
<reference evidence="1 2" key="1">
    <citation type="submission" date="2023-01" db="EMBL/GenBank/DDBJ databases">
        <authorList>
            <person name="Kreplak J."/>
        </authorList>
    </citation>
    <scope>NUCLEOTIDE SEQUENCE [LARGE SCALE GENOMIC DNA]</scope>
</reference>
<proteinExistence type="predicted"/>
<accession>A0AAV0YWZ7</accession>
<dbReference type="InterPro" id="IPR042197">
    <property type="entry name" value="Apaf_helical"/>
</dbReference>
<evidence type="ECO:0000313" key="1">
    <source>
        <dbReference type="EMBL" id="CAI8588810.1"/>
    </source>
</evidence>
<dbReference type="GO" id="GO:0043531">
    <property type="term" value="F:ADP binding"/>
    <property type="evidence" value="ECO:0007669"/>
    <property type="project" value="InterPro"/>
</dbReference>